<evidence type="ECO:0000313" key="1">
    <source>
        <dbReference type="EMBL" id="KOA49554.1"/>
    </source>
</evidence>
<accession>A0AB34T8Z5</accession>
<dbReference type="GO" id="GO:0003676">
    <property type="term" value="F:nucleic acid binding"/>
    <property type="evidence" value="ECO:0007669"/>
    <property type="project" value="InterPro"/>
</dbReference>
<dbReference type="AlphaFoldDB" id="A0AB34T8Z5"/>
<gene>
    <name evidence="1" type="ORF">BAAM0483_05260</name>
</gene>
<name>A0AB34T8Z5_9BIFI</name>
<sequence length="196" mass="21940">MMVNSNGQELLAWLDVETTGLQAKRDALLEVGVTITDLQGVERESCSWTIHHDRIPCTKDTVKAFGMHTANGLLEACFDDTRSVPLNMVERGLLDMLADQARHAVDGRLHPAGTNLQFDLDWLYAKFSPEGAARLESLLSYRRLDLTAFRLGGQARQLMTGVKSEAEHLPSTDHRVDTCLDRDLTEYRAWLGKGEE</sequence>
<dbReference type="RefSeq" id="WP_052826372.1">
    <property type="nucleotide sequence ID" value="NZ_AWFK01000008.1"/>
</dbReference>
<dbReference type="EMBL" id="AWFK01000008">
    <property type="protein sequence ID" value="KOA49554.1"/>
    <property type="molecule type" value="Genomic_DNA"/>
</dbReference>
<comment type="caution">
    <text evidence="1">The sequence shown here is derived from an EMBL/GenBank/DDBJ whole genome shotgun (WGS) entry which is preliminary data.</text>
</comment>
<proteinExistence type="predicted"/>
<evidence type="ECO:0000313" key="2">
    <source>
        <dbReference type="Proteomes" id="UP000037239"/>
    </source>
</evidence>
<organism evidence="1 2">
    <name type="scientific">Bifidobacterium animalis subsp. animalis MCC 0483</name>
    <dbReference type="NCBI Taxonomy" id="1365955"/>
    <lineage>
        <taxon>Bacteria</taxon>
        <taxon>Bacillati</taxon>
        <taxon>Actinomycetota</taxon>
        <taxon>Actinomycetes</taxon>
        <taxon>Bifidobacteriales</taxon>
        <taxon>Bifidobacteriaceae</taxon>
        <taxon>Bifidobacterium</taxon>
    </lineage>
</organism>
<reference evidence="1 2" key="1">
    <citation type="journal article" date="2015" name="Int J Genomics">
        <title>Comparative Genomics Revealed Genetic Diversity and Species/Strain-Level Differences in Carbohydrate Metabolism of Three Probiotic Bifidobacterial Species.</title>
        <authorList>
            <person name="Odamaki T."/>
            <person name="Horigome A."/>
            <person name="Sugahara H."/>
            <person name="Hashikura N."/>
            <person name="Minami J."/>
            <person name="Xiao J.Z."/>
            <person name="Abe F."/>
        </authorList>
    </citation>
    <scope>NUCLEOTIDE SEQUENCE [LARGE SCALE GENOMIC DNA]</scope>
    <source>
        <strain evidence="1 2">MCC 0483</strain>
    </source>
</reference>
<evidence type="ECO:0008006" key="3">
    <source>
        <dbReference type="Google" id="ProtNLM"/>
    </source>
</evidence>
<dbReference type="InterPro" id="IPR012337">
    <property type="entry name" value="RNaseH-like_sf"/>
</dbReference>
<dbReference type="SUPFAM" id="SSF53098">
    <property type="entry name" value="Ribonuclease H-like"/>
    <property type="match status" value="1"/>
</dbReference>
<dbReference type="Gene3D" id="3.30.420.10">
    <property type="entry name" value="Ribonuclease H-like superfamily/Ribonuclease H"/>
    <property type="match status" value="1"/>
</dbReference>
<dbReference type="Proteomes" id="UP000037239">
    <property type="component" value="Unassembled WGS sequence"/>
</dbReference>
<protein>
    <recommendedName>
        <fullName evidence="3">Exonuclease domain-containing protein</fullName>
    </recommendedName>
</protein>
<dbReference type="InterPro" id="IPR036397">
    <property type="entry name" value="RNaseH_sf"/>
</dbReference>